<dbReference type="InterPro" id="IPR050639">
    <property type="entry name" value="SSR_resolvase"/>
</dbReference>
<dbReference type="CDD" id="cd00338">
    <property type="entry name" value="Ser_Recombinase"/>
    <property type="match status" value="1"/>
</dbReference>
<keyword evidence="1" id="KW-0238">DNA-binding</keyword>
<dbReference type="PANTHER" id="PTHR30461:SF2">
    <property type="entry name" value="SERINE RECOMBINASE PINE-RELATED"/>
    <property type="match status" value="1"/>
</dbReference>
<keyword evidence="5" id="KW-1185">Reference proteome</keyword>
<feature type="domain" description="Resolvase/invertase-type recombinase catalytic" evidence="3">
    <location>
        <begin position="17"/>
        <end position="153"/>
    </location>
</feature>
<reference evidence="4" key="1">
    <citation type="submission" date="2006-03" db="EMBL/GenBank/DDBJ databases">
        <authorList>
            <person name="Bowman J."/>
            <person name="Ferriera S."/>
            <person name="Johnson J."/>
            <person name="Kravitz S."/>
            <person name="Halpern A."/>
            <person name="Remington K."/>
            <person name="Beeson K."/>
            <person name="Tran B."/>
            <person name="Rogers Y.-H."/>
            <person name="Friedman R."/>
            <person name="Venter J.C."/>
        </authorList>
    </citation>
    <scope>NUCLEOTIDE SEQUENCE [LARGE SCALE GENOMIC DNA]</scope>
    <source>
        <strain evidence="4">ATCC 700755</strain>
    </source>
</reference>
<evidence type="ECO:0000256" key="2">
    <source>
        <dbReference type="ARBA" id="ARBA00023172"/>
    </source>
</evidence>
<dbReference type="AlphaFoldDB" id="K4IBX8"/>
<organism evidence="4 5">
    <name type="scientific">Psychroflexus torquis (strain ATCC 700755 / CIP 106069 / ACAM 623)</name>
    <dbReference type="NCBI Taxonomy" id="313595"/>
    <lineage>
        <taxon>Bacteria</taxon>
        <taxon>Pseudomonadati</taxon>
        <taxon>Bacteroidota</taxon>
        <taxon>Flavobacteriia</taxon>
        <taxon>Flavobacteriales</taxon>
        <taxon>Flavobacteriaceae</taxon>
        <taxon>Psychroflexus</taxon>
    </lineage>
</organism>
<dbReference type="Proteomes" id="UP000008514">
    <property type="component" value="Chromosome"/>
</dbReference>
<dbReference type="InterPro" id="IPR011109">
    <property type="entry name" value="DNA_bind_recombinase_dom"/>
</dbReference>
<proteinExistence type="predicted"/>
<dbReference type="STRING" id="313595.P700755_000961"/>
<gene>
    <name evidence="4" type="ordered locus">P700755_000961</name>
</gene>
<dbReference type="eggNOG" id="COG3677">
    <property type="taxonomic scope" value="Bacteria"/>
</dbReference>
<reference evidence="4" key="2">
    <citation type="submission" date="2012-09" db="EMBL/GenBank/DDBJ databases">
        <title>The complete sequence of Psychroflexus torquis an extreme psychrophile from sea-ice that is stimulated by light.</title>
        <authorList>
            <person name="Feng S."/>
            <person name="Powell S.M."/>
            <person name="Bowman J.P."/>
        </authorList>
    </citation>
    <scope>NUCLEOTIDE SEQUENCE [LARGE SCALE GENOMIC DNA]</scope>
    <source>
        <strain evidence="4">ATCC 700755</strain>
    </source>
</reference>
<dbReference type="InterPro" id="IPR038109">
    <property type="entry name" value="DNA_bind_recomb_sf"/>
</dbReference>
<dbReference type="InterPro" id="IPR036162">
    <property type="entry name" value="Resolvase-like_N_sf"/>
</dbReference>
<dbReference type="Pfam" id="PF00239">
    <property type="entry name" value="Resolvase"/>
    <property type="match status" value="1"/>
</dbReference>
<dbReference type="GO" id="GO:0000150">
    <property type="term" value="F:DNA strand exchange activity"/>
    <property type="evidence" value="ECO:0007669"/>
    <property type="project" value="InterPro"/>
</dbReference>
<dbReference type="Pfam" id="PF07508">
    <property type="entry name" value="Recombinase"/>
    <property type="match status" value="1"/>
</dbReference>
<keyword evidence="2" id="KW-0233">DNA recombination</keyword>
<dbReference type="InterPro" id="IPR006119">
    <property type="entry name" value="Resolv_N"/>
</dbReference>
<dbReference type="Gene3D" id="3.40.50.1390">
    <property type="entry name" value="Resolvase, N-terminal catalytic domain"/>
    <property type="match status" value="1"/>
</dbReference>
<protein>
    <submittedName>
        <fullName evidence="4">Serine type site-specific integrase/recombinase</fullName>
    </submittedName>
</protein>
<evidence type="ECO:0000259" key="3">
    <source>
        <dbReference type="SMART" id="SM00857"/>
    </source>
</evidence>
<dbReference type="SMART" id="SM00857">
    <property type="entry name" value="Resolvase"/>
    <property type="match status" value="1"/>
</dbReference>
<dbReference type="RefSeq" id="WP_015023547.1">
    <property type="nucleotide sequence ID" value="NC_018721.1"/>
</dbReference>
<dbReference type="HOGENOM" id="CLU_010686_17_0_10"/>
<dbReference type="Gene3D" id="3.90.1750.20">
    <property type="entry name" value="Putative Large Serine Recombinase, Chain B, Domain 2"/>
    <property type="match status" value="1"/>
</dbReference>
<dbReference type="GO" id="GO:0003677">
    <property type="term" value="F:DNA binding"/>
    <property type="evidence" value="ECO:0007669"/>
    <property type="project" value="UniProtKB-KW"/>
</dbReference>
<name>K4IBX8_PSYTT</name>
<evidence type="ECO:0000256" key="1">
    <source>
        <dbReference type="ARBA" id="ARBA00023125"/>
    </source>
</evidence>
<dbReference type="EMBL" id="CP003879">
    <property type="protein sequence ID" value="AFU67934.1"/>
    <property type="molecule type" value="Genomic_DNA"/>
</dbReference>
<dbReference type="eggNOG" id="COG1961">
    <property type="taxonomic scope" value="Bacteria"/>
</dbReference>
<dbReference type="PANTHER" id="PTHR30461">
    <property type="entry name" value="DNA-INVERTASE FROM LAMBDOID PROPHAGE"/>
    <property type="match status" value="1"/>
</dbReference>
<dbReference type="OrthoDB" id="9815006at2"/>
<dbReference type="KEGG" id="ptq:P700755_000961"/>
<accession>K4IBX8</accession>
<sequence length="546" mass="63249">MSNKRKLNISDFYNQSVWCYTRVSSKEQFLKNGSIETQVKRIKAFANENGLRITREFDAEFESSKRINTQKTLNELIKAVKTTAKSQRPKVILIWSPSRFGRAGSEHIELFVSLRRKYGVYLFAVSSSHNTFTDRDENEFSTQLLYAQKENFSRQDVIIPGMINALENKTFLSRAPRGYDHYGPRVSVPAKVQAKQEMKINKDGLLIKEAFKLKLYEGYTDKEIQTYLAENDLHIPKSSLNVMWLNPFYAGYFKNSLIPDTEIEGHWEPLISRKEFKILNHKLKYSSQNGIPKISGKTETPLTPKFLICSDCNCNMTSYLNKARQIYYYKCSDCNKTVNANTRAQSKSPGIHEQFLDYLNSLKLSKQLIELFSLQLEKYLDIQTLDSSSKKRLISIDINKLQEQYDSMEYRFAIGEINKPIFQKHSLKIKESIEQKTLMLDSIPTKKSNNKKVIKKFIEMAEKPGEYYKRLDLRQKRKLQGIMFPEGLQFSTKNKECRTSKMNLLFELTNSLSVLYSSKNEETQVQFALESHLVAGTGLEPVTFGL</sequence>
<dbReference type="SUPFAM" id="SSF53041">
    <property type="entry name" value="Resolvase-like"/>
    <property type="match status" value="1"/>
</dbReference>
<evidence type="ECO:0000313" key="5">
    <source>
        <dbReference type="Proteomes" id="UP000008514"/>
    </source>
</evidence>
<evidence type="ECO:0000313" key="4">
    <source>
        <dbReference type="EMBL" id="AFU67934.1"/>
    </source>
</evidence>